<dbReference type="Proteomes" id="UP001165685">
    <property type="component" value="Unassembled WGS sequence"/>
</dbReference>
<evidence type="ECO:0000313" key="1">
    <source>
        <dbReference type="EMBL" id="MDA2805682.1"/>
    </source>
</evidence>
<comment type="caution">
    <text evidence="1">The sequence shown here is derived from an EMBL/GenBank/DDBJ whole genome shotgun (WGS) entry which is preliminary data.</text>
</comment>
<protein>
    <recommendedName>
        <fullName evidence="3">PE-PGRS family protein</fullName>
    </recommendedName>
</protein>
<keyword evidence="2" id="KW-1185">Reference proteome</keyword>
<proteinExistence type="predicted"/>
<evidence type="ECO:0008006" key="3">
    <source>
        <dbReference type="Google" id="ProtNLM"/>
    </source>
</evidence>
<dbReference type="EMBL" id="JAQFWP010000024">
    <property type="protein sequence ID" value="MDA2805682.1"/>
    <property type="molecule type" value="Genomic_DNA"/>
</dbReference>
<evidence type="ECO:0000313" key="2">
    <source>
        <dbReference type="Proteomes" id="UP001165685"/>
    </source>
</evidence>
<name>A0ABT4TLV7_9ACTN</name>
<gene>
    <name evidence="1" type="ORF">O4U47_14280</name>
</gene>
<sequence>MADLHPRHPRWEMGGVRIRLAAAMWDWELQEILTALETPEGVAGLRREIEWTRRDQAALERSRANVRAQCAGKSDTDIRAEVTQQKQAVMIGSAAQMASRAERERIALMMEATGMQWYEEARDPGVGRSRVTGTGG</sequence>
<organism evidence="1 2">
    <name type="scientific">Nocardiopsis suaedae</name>
    <dbReference type="NCBI Taxonomy" id="3018444"/>
    <lineage>
        <taxon>Bacteria</taxon>
        <taxon>Bacillati</taxon>
        <taxon>Actinomycetota</taxon>
        <taxon>Actinomycetes</taxon>
        <taxon>Streptosporangiales</taxon>
        <taxon>Nocardiopsidaceae</taxon>
        <taxon>Nocardiopsis</taxon>
    </lineage>
</organism>
<dbReference type="RefSeq" id="WP_270678335.1">
    <property type="nucleotide sequence ID" value="NZ_JAQFWP010000024.1"/>
</dbReference>
<accession>A0ABT4TLV7</accession>
<reference evidence="1" key="1">
    <citation type="submission" date="2023-01" db="EMBL/GenBank/DDBJ databases">
        <title>Draft genome sequence of Nocardiopsis sp. LSu2-4 isolated from halophytes.</title>
        <authorList>
            <person name="Duangmal K."/>
            <person name="Chantavorakit T."/>
        </authorList>
    </citation>
    <scope>NUCLEOTIDE SEQUENCE</scope>
    <source>
        <strain evidence="1">LSu2-4</strain>
    </source>
</reference>